<keyword evidence="2" id="KW-0732">Signal</keyword>
<proteinExistence type="predicted"/>
<feature type="non-terminal residue" evidence="3">
    <location>
        <position position="1"/>
    </location>
</feature>
<keyword evidence="1" id="KW-0472">Membrane</keyword>
<feature type="signal peptide" evidence="2">
    <location>
        <begin position="1"/>
        <end position="23"/>
    </location>
</feature>
<keyword evidence="1" id="KW-0812">Transmembrane</keyword>
<dbReference type="AlphaFoldDB" id="A0A699YVA0"/>
<comment type="caution">
    <text evidence="3">The sequence shown here is derived from an EMBL/GenBank/DDBJ whole genome shotgun (WGS) entry which is preliminary data.</text>
</comment>
<evidence type="ECO:0000313" key="3">
    <source>
        <dbReference type="EMBL" id="GFH06952.1"/>
    </source>
</evidence>
<evidence type="ECO:0000313" key="4">
    <source>
        <dbReference type="Proteomes" id="UP000485058"/>
    </source>
</evidence>
<sequence length="760" mass="80920">MQPGRELGLVTACILALAASVTSVTSWLESCGPIATTNSGTVAGSPNSGVQRTVCQPTADPVVVPGGTSLLLQNLVVPASTVLTAANNTASNGTVAVQLLSLPGVVQLSTGSSQLLLTNVTVQCSCSWLSQLAVALCNELPRLQLASWQVVPDSISVSTWSRSQLSLSNVQFTCPSAQGAQWRDVVTLSSSLQAQAARVLVVLDSNVDIPGNASLASIPIYRDVVVMGNPAVQAMLGQMVHVSMDAIKGMNAWTLDTSRGKLTFYNLVFNNLPMVSAALCSSLATWPECMGHGAVSTSLQQAMGQSKQHLSNLHCPLSPLLLSIASHHVHAKPPWVRRWSSAVLSRGDALLAALQGPFEKLPWATFGWGMWVAKTERCSLTSQLVVVDNCTLVLPTSTMTYMAYWTSELVAFVPVRRVAAQWYAMDATCQTAVPRTPLLYQAKLNSQVNWFVSNATGFGVQYTNTSVMDSNPDGMAPASPAASPPLAVSRIPAITWVTNASQLVQAMVNSSVRNIAVLANLSVSHTDWATYVKTTAGNASSNSSDGVRSPNNSNLLLTMTRPVALSGWPDVLTVVDWQGEPGQVQLSADAPLTLRWVTTMNGAPAEGWELGQVINRTTVFSLPPYIGPLLYIRHGSAALAGCLCSSAAADWRNQHYAQLPVLVDRYVQAFNITVWSLDGPAQSLGLPFYAIPQPEVVRLAALPASSRNPAAVVVPAVLVPLAAVAAMVGAVVWWRRRRRALAVAWAANNRRYLHHQAGEK</sequence>
<protein>
    <submittedName>
        <fullName evidence="3">Uncharacterized protein</fullName>
    </submittedName>
</protein>
<evidence type="ECO:0000256" key="2">
    <source>
        <dbReference type="SAM" id="SignalP"/>
    </source>
</evidence>
<evidence type="ECO:0000256" key="1">
    <source>
        <dbReference type="SAM" id="Phobius"/>
    </source>
</evidence>
<reference evidence="3 4" key="1">
    <citation type="submission" date="2020-02" db="EMBL/GenBank/DDBJ databases">
        <title>Draft genome sequence of Haematococcus lacustris strain NIES-144.</title>
        <authorList>
            <person name="Morimoto D."/>
            <person name="Nakagawa S."/>
            <person name="Yoshida T."/>
            <person name="Sawayama S."/>
        </authorList>
    </citation>
    <scope>NUCLEOTIDE SEQUENCE [LARGE SCALE GENOMIC DNA]</scope>
    <source>
        <strain evidence="3 4">NIES-144</strain>
    </source>
</reference>
<feature type="non-terminal residue" evidence="3">
    <location>
        <position position="760"/>
    </location>
</feature>
<dbReference type="EMBL" id="BLLF01000065">
    <property type="protein sequence ID" value="GFH06952.1"/>
    <property type="molecule type" value="Genomic_DNA"/>
</dbReference>
<keyword evidence="4" id="KW-1185">Reference proteome</keyword>
<feature type="chain" id="PRO_5025363546" evidence="2">
    <location>
        <begin position="24"/>
        <end position="760"/>
    </location>
</feature>
<organism evidence="3 4">
    <name type="scientific">Haematococcus lacustris</name>
    <name type="common">Green alga</name>
    <name type="synonym">Haematococcus pluvialis</name>
    <dbReference type="NCBI Taxonomy" id="44745"/>
    <lineage>
        <taxon>Eukaryota</taxon>
        <taxon>Viridiplantae</taxon>
        <taxon>Chlorophyta</taxon>
        <taxon>core chlorophytes</taxon>
        <taxon>Chlorophyceae</taxon>
        <taxon>CS clade</taxon>
        <taxon>Chlamydomonadales</taxon>
        <taxon>Haematococcaceae</taxon>
        <taxon>Haematococcus</taxon>
    </lineage>
</organism>
<name>A0A699YVA0_HAELA</name>
<accession>A0A699YVA0</accession>
<keyword evidence="1" id="KW-1133">Transmembrane helix</keyword>
<gene>
    <name evidence="3" type="ORF">HaLaN_01679</name>
</gene>
<feature type="transmembrane region" description="Helical" evidence="1">
    <location>
        <begin position="712"/>
        <end position="734"/>
    </location>
</feature>
<dbReference type="Proteomes" id="UP000485058">
    <property type="component" value="Unassembled WGS sequence"/>
</dbReference>